<accession>A0A7S9D884</accession>
<organism evidence="2 3">
    <name type="scientific">Bradyrhizobium commune</name>
    <dbReference type="NCBI Taxonomy" id="83627"/>
    <lineage>
        <taxon>Bacteria</taxon>
        <taxon>Pseudomonadati</taxon>
        <taxon>Pseudomonadota</taxon>
        <taxon>Alphaproteobacteria</taxon>
        <taxon>Hyphomicrobiales</taxon>
        <taxon>Nitrobacteraceae</taxon>
        <taxon>Bradyrhizobium</taxon>
    </lineage>
</organism>
<reference evidence="2 3" key="1">
    <citation type="submission" date="2020-09" db="EMBL/GenBank/DDBJ databases">
        <title>Complete genomes of bradyrhizobia occurring on native shrubby legumes in Australia.</title>
        <authorList>
            <person name="Lafay B."/>
        </authorList>
    </citation>
    <scope>NUCLEOTIDE SEQUENCE [LARGE SCALE GENOMIC DNA]</scope>
    <source>
        <strain evidence="2 3">BDV5040</strain>
    </source>
</reference>
<keyword evidence="3" id="KW-1185">Reference proteome</keyword>
<keyword evidence="1" id="KW-1133">Transmembrane helix</keyword>
<keyword evidence="1" id="KW-0812">Transmembrane</keyword>
<feature type="transmembrane region" description="Helical" evidence="1">
    <location>
        <begin position="278"/>
        <end position="296"/>
    </location>
</feature>
<gene>
    <name evidence="2" type="ORF">IC761_06970</name>
</gene>
<keyword evidence="1" id="KW-0472">Membrane</keyword>
<evidence type="ECO:0000313" key="2">
    <source>
        <dbReference type="EMBL" id="QPF93008.1"/>
    </source>
</evidence>
<dbReference type="AlphaFoldDB" id="A0A7S9D884"/>
<name>A0A7S9D884_9BRAD</name>
<proteinExistence type="predicted"/>
<sequence>MSEMQRDSAHVNDVLASSGPNWPFRVAIVTAGDELQSPALKLFILAMNGRLHHFEFEFIPADIPDPLLSTLDVSGGLDREDVRKIARDFPDRFGGKLLSAMTDYSIKDRRLPDYFIVISMAKFVDGYYNLRTKRISVIALGDWEASMSPPSIIEFIQALIVREALAGVCPSLQGSQHFGTRACICDFNQELADVRLKVITGFLCSQCRNTLDAEVHEGLASEVGMILSKDWIGDLHSSASLASSIEKFGVNLFITAGLVPTWKERILNTLREDGFKEFIKFLYAILLAGFLFYLGWKKG</sequence>
<dbReference type="EMBL" id="CP061379">
    <property type="protein sequence ID" value="QPF93008.1"/>
    <property type="molecule type" value="Genomic_DNA"/>
</dbReference>
<evidence type="ECO:0000256" key="1">
    <source>
        <dbReference type="SAM" id="Phobius"/>
    </source>
</evidence>
<dbReference type="KEGG" id="bcou:IC761_06970"/>
<evidence type="ECO:0000313" key="3">
    <source>
        <dbReference type="Proteomes" id="UP000594621"/>
    </source>
</evidence>
<protein>
    <submittedName>
        <fullName evidence="2">Uncharacterized protein</fullName>
    </submittedName>
</protein>
<dbReference type="Proteomes" id="UP000594621">
    <property type="component" value="Chromosome"/>
</dbReference>
<dbReference type="RefSeq" id="WP_195802527.1">
    <property type="nucleotide sequence ID" value="NZ_CP061379.1"/>
</dbReference>